<gene>
    <name evidence="2" type="ORF">FA15DRAFT_652320</name>
</gene>
<name>A0A5C3LKJ4_COPMA</name>
<dbReference type="STRING" id="230819.A0A5C3LKJ4"/>
<organism evidence="2 3">
    <name type="scientific">Coprinopsis marcescibilis</name>
    <name type="common">Agaric fungus</name>
    <name type="synonym">Psathyrella marcescibilis</name>
    <dbReference type="NCBI Taxonomy" id="230819"/>
    <lineage>
        <taxon>Eukaryota</taxon>
        <taxon>Fungi</taxon>
        <taxon>Dikarya</taxon>
        <taxon>Basidiomycota</taxon>
        <taxon>Agaricomycotina</taxon>
        <taxon>Agaricomycetes</taxon>
        <taxon>Agaricomycetidae</taxon>
        <taxon>Agaricales</taxon>
        <taxon>Agaricineae</taxon>
        <taxon>Psathyrellaceae</taxon>
        <taxon>Coprinopsis</taxon>
    </lineage>
</organism>
<keyword evidence="3" id="KW-1185">Reference proteome</keyword>
<evidence type="ECO:0000256" key="1">
    <source>
        <dbReference type="SAM" id="MobiDB-lite"/>
    </source>
</evidence>
<dbReference type="Proteomes" id="UP000307440">
    <property type="component" value="Unassembled WGS sequence"/>
</dbReference>
<evidence type="ECO:0000313" key="2">
    <source>
        <dbReference type="EMBL" id="TFK29181.1"/>
    </source>
</evidence>
<evidence type="ECO:0000313" key="3">
    <source>
        <dbReference type="Proteomes" id="UP000307440"/>
    </source>
</evidence>
<proteinExistence type="predicted"/>
<dbReference type="Gene3D" id="2.60.120.260">
    <property type="entry name" value="Galactose-binding domain-like"/>
    <property type="match status" value="2"/>
</dbReference>
<feature type="compositionally biased region" description="Polar residues" evidence="1">
    <location>
        <begin position="24"/>
        <end position="37"/>
    </location>
</feature>
<accession>A0A5C3LKJ4</accession>
<dbReference type="AlphaFoldDB" id="A0A5C3LKJ4"/>
<dbReference type="OrthoDB" id="2563669at2759"/>
<dbReference type="EMBL" id="ML210151">
    <property type="protein sequence ID" value="TFK29181.1"/>
    <property type="molecule type" value="Genomic_DNA"/>
</dbReference>
<feature type="compositionally biased region" description="Low complexity" evidence="1">
    <location>
        <begin position="44"/>
        <end position="61"/>
    </location>
</feature>
<reference evidence="2 3" key="1">
    <citation type="journal article" date="2019" name="Nat. Ecol. Evol.">
        <title>Megaphylogeny resolves global patterns of mushroom evolution.</title>
        <authorList>
            <person name="Varga T."/>
            <person name="Krizsan K."/>
            <person name="Foldi C."/>
            <person name="Dima B."/>
            <person name="Sanchez-Garcia M."/>
            <person name="Sanchez-Ramirez S."/>
            <person name="Szollosi G.J."/>
            <person name="Szarkandi J.G."/>
            <person name="Papp V."/>
            <person name="Albert L."/>
            <person name="Andreopoulos W."/>
            <person name="Angelini C."/>
            <person name="Antonin V."/>
            <person name="Barry K.W."/>
            <person name="Bougher N.L."/>
            <person name="Buchanan P."/>
            <person name="Buyck B."/>
            <person name="Bense V."/>
            <person name="Catcheside P."/>
            <person name="Chovatia M."/>
            <person name="Cooper J."/>
            <person name="Damon W."/>
            <person name="Desjardin D."/>
            <person name="Finy P."/>
            <person name="Geml J."/>
            <person name="Haridas S."/>
            <person name="Hughes K."/>
            <person name="Justo A."/>
            <person name="Karasinski D."/>
            <person name="Kautmanova I."/>
            <person name="Kiss B."/>
            <person name="Kocsube S."/>
            <person name="Kotiranta H."/>
            <person name="LaButti K.M."/>
            <person name="Lechner B.E."/>
            <person name="Liimatainen K."/>
            <person name="Lipzen A."/>
            <person name="Lukacs Z."/>
            <person name="Mihaltcheva S."/>
            <person name="Morgado L.N."/>
            <person name="Niskanen T."/>
            <person name="Noordeloos M.E."/>
            <person name="Ohm R.A."/>
            <person name="Ortiz-Santana B."/>
            <person name="Ovrebo C."/>
            <person name="Racz N."/>
            <person name="Riley R."/>
            <person name="Savchenko A."/>
            <person name="Shiryaev A."/>
            <person name="Soop K."/>
            <person name="Spirin V."/>
            <person name="Szebenyi C."/>
            <person name="Tomsovsky M."/>
            <person name="Tulloss R.E."/>
            <person name="Uehling J."/>
            <person name="Grigoriev I.V."/>
            <person name="Vagvolgyi C."/>
            <person name="Papp T."/>
            <person name="Martin F.M."/>
            <person name="Miettinen O."/>
            <person name="Hibbett D.S."/>
            <person name="Nagy L.G."/>
        </authorList>
    </citation>
    <scope>NUCLEOTIDE SEQUENCE [LARGE SCALE GENOMIC DNA]</scope>
    <source>
        <strain evidence="2 3">CBS 121175</strain>
    </source>
</reference>
<sequence length="454" mass="48260">MSSGVINPVPPGGNTGGPVNSVPTTTSLRPTASNDGNTAGPDRPTSAPEPTTSSTPEGPWGPAIPPGNDATFELGEDGVTYYTNTTIDDFSPLVTFNGADGEVDGSDWIRLAQEARESSPTTPANSQRNWFLGTYKRTNTVNSSIKIDFYGSEIHLYGDSGPAYGAYSLKLDDEEAVIGSAYYPALAVGRAHHVHSLTDLTEGKHELVVTNLGNRAELIEGNGFLLDFAIAKQKVGVPGRLRPQAFDTKGEDLSRLSTNGTWAVGNLPGDVPPGEGGLKIAIYVERKAIWTAENFATLTHRFKGTGIQVYGGRNATHGLYRATLTDTATSTTVHSQLYNASTPCRGLDAGTLIQCEWRGATLKYAIADLNPDVEYELGLQNIHDGESRNLLEVDLIRVFDLQDAREPGDAGGALPAVPGSGDKSAARKLGAMDPFANLVVLLMSFLAVWRALKA</sequence>
<feature type="region of interest" description="Disordered" evidence="1">
    <location>
        <begin position="1"/>
        <end position="74"/>
    </location>
</feature>
<protein>
    <submittedName>
        <fullName evidence="2">Uncharacterized protein</fullName>
    </submittedName>
</protein>